<dbReference type="OrthoDB" id="168336at2759"/>
<protein>
    <recommendedName>
        <fullName evidence="4">PX domain-containing protein</fullName>
    </recommendedName>
</protein>
<feature type="compositionally biased region" description="Basic and acidic residues" evidence="1">
    <location>
        <begin position="499"/>
        <end position="512"/>
    </location>
</feature>
<feature type="compositionally biased region" description="Low complexity" evidence="1">
    <location>
        <begin position="338"/>
        <end position="351"/>
    </location>
</feature>
<feature type="compositionally biased region" description="Basic and acidic residues" evidence="1">
    <location>
        <begin position="472"/>
        <end position="485"/>
    </location>
</feature>
<feature type="region of interest" description="Disordered" evidence="1">
    <location>
        <begin position="288"/>
        <end position="385"/>
    </location>
</feature>
<organism evidence="2 3">
    <name type="scientific">Phytophthora pseudosyringae</name>
    <dbReference type="NCBI Taxonomy" id="221518"/>
    <lineage>
        <taxon>Eukaryota</taxon>
        <taxon>Sar</taxon>
        <taxon>Stramenopiles</taxon>
        <taxon>Oomycota</taxon>
        <taxon>Peronosporomycetes</taxon>
        <taxon>Peronosporales</taxon>
        <taxon>Peronosporaceae</taxon>
        <taxon>Phytophthora</taxon>
    </lineage>
</organism>
<evidence type="ECO:0000313" key="2">
    <source>
        <dbReference type="EMBL" id="KAG7392961.1"/>
    </source>
</evidence>
<reference evidence="2" key="1">
    <citation type="submission" date="2021-02" db="EMBL/GenBank/DDBJ databases">
        <authorList>
            <person name="Palmer J.M."/>
        </authorList>
    </citation>
    <scope>NUCLEOTIDE SEQUENCE</scope>
    <source>
        <strain evidence="2">SCRP734</strain>
    </source>
</reference>
<feature type="compositionally biased region" description="Basic and acidic residues" evidence="1">
    <location>
        <begin position="211"/>
        <end position="223"/>
    </location>
</feature>
<feature type="compositionally biased region" description="Acidic residues" evidence="1">
    <location>
        <begin position="198"/>
        <end position="210"/>
    </location>
</feature>
<name>A0A8T1WIG0_9STRA</name>
<sequence>MREIDARVTGFDYSSFHAYTTEVEVDGRAWTLAIRYNAFYRFYTRLAALEKHFAVDFPPKGGLFFSPPPEERQEQLDDFLLSTLAYFDMRGRPRRMEALLGELLQIPEHLDSKDDDGERTASEGSSVAEELLLLDTPLPGHEDGHDDFLVSDQEVDDQDAQRDNATPPQLVEGNQVEAVVEVAQEPTEELKAQRVQEEDNQAAPEEEAVELETKSRAVEGELEEKPSVVEVDILLPTSEIDNANPIMRQQSEELTGGGVAKDYIAMLRRKTLVDGAIQAAVVSTMKGNVEKSKAAEERKPVKEEEETKPSESVEVETEEVNTTELGKEKTMAAHEQGAPAPEVEEQPAVPIVEEEPAVSKEPAVLSEAIPVETATETGPGEAPVSVLELSENASPAPEEEVVDALESEVVAGAIEADLDVAEIEQDTGDIEEMEDVQDDESSVEEESVEEPESENPVVSWFRRMGTFGPSAAEKEEQETAAKKETEEQEAAGAAAAAKLEQEEKEATDRAAKTQEAAVAAQAEADNKEAAEAELLRAEQELNLRLKAYRHPVFFQGFNCDVGTSRYSLPQCLSDGVIV</sequence>
<proteinExistence type="predicted"/>
<keyword evidence="3" id="KW-1185">Reference proteome</keyword>
<dbReference type="AlphaFoldDB" id="A0A8T1WIG0"/>
<evidence type="ECO:0000256" key="1">
    <source>
        <dbReference type="SAM" id="MobiDB-lite"/>
    </source>
</evidence>
<dbReference type="Proteomes" id="UP000694044">
    <property type="component" value="Unassembled WGS sequence"/>
</dbReference>
<comment type="caution">
    <text evidence="2">The sequence shown here is derived from an EMBL/GenBank/DDBJ whole genome shotgun (WGS) entry which is preliminary data.</text>
</comment>
<feature type="region of interest" description="Disordered" evidence="1">
    <location>
        <begin position="421"/>
        <end position="456"/>
    </location>
</feature>
<feature type="region of interest" description="Disordered" evidence="1">
    <location>
        <begin position="468"/>
        <end position="527"/>
    </location>
</feature>
<feature type="compositionally biased region" description="Acidic residues" evidence="1">
    <location>
        <begin position="421"/>
        <end position="453"/>
    </location>
</feature>
<accession>A0A8T1WIG0</accession>
<evidence type="ECO:0008006" key="4">
    <source>
        <dbReference type="Google" id="ProtNLM"/>
    </source>
</evidence>
<feature type="compositionally biased region" description="Basic and acidic residues" evidence="1">
    <location>
        <begin position="288"/>
        <end position="311"/>
    </location>
</feature>
<evidence type="ECO:0000313" key="3">
    <source>
        <dbReference type="Proteomes" id="UP000694044"/>
    </source>
</evidence>
<feature type="compositionally biased region" description="Low complexity" evidence="1">
    <location>
        <begin position="513"/>
        <end position="523"/>
    </location>
</feature>
<dbReference type="EMBL" id="JAGDFM010000007">
    <property type="protein sequence ID" value="KAG7392961.1"/>
    <property type="molecule type" value="Genomic_DNA"/>
</dbReference>
<feature type="region of interest" description="Disordered" evidence="1">
    <location>
        <begin position="192"/>
        <end position="223"/>
    </location>
</feature>
<gene>
    <name evidence="2" type="ORF">PHYPSEUDO_013449</name>
</gene>